<dbReference type="PROSITE" id="PS50027">
    <property type="entry name" value="EGF_LAM_2"/>
    <property type="match status" value="2"/>
</dbReference>
<dbReference type="PANTHER" id="PTHR10574:SF444">
    <property type="entry name" value="BASEMENT MEMBRANE-SPECIFIC HEPARAN SULFATE PROTEOGLYCAN CORE PROTEIN"/>
    <property type="match status" value="1"/>
</dbReference>
<dbReference type="Gene3D" id="2.10.25.10">
    <property type="entry name" value="Laminin"/>
    <property type="match status" value="5"/>
</dbReference>
<dbReference type="SUPFAM" id="SSF48726">
    <property type="entry name" value="Immunoglobulin"/>
    <property type="match status" value="1"/>
</dbReference>
<dbReference type="InterPro" id="IPR000742">
    <property type="entry name" value="EGF"/>
</dbReference>
<feature type="disulfide bond" evidence="11">
    <location>
        <begin position="420"/>
        <end position="429"/>
    </location>
</feature>
<dbReference type="InterPro" id="IPR056863">
    <property type="entry name" value="LMN_ATRN_NET-like_EGF"/>
</dbReference>
<dbReference type="CDD" id="cd00055">
    <property type="entry name" value="EGF_Lam"/>
    <property type="match status" value="4"/>
</dbReference>
<dbReference type="Gene3D" id="2.60.40.10">
    <property type="entry name" value="Immunoglobulins"/>
    <property type="match status" value="1"/>
</dbReference>
<keyword evidence="17" id="KW-1185">Reference proteome</keyword>
<dbReference type="Proteomes" id="UP001160148">
    <property type="component" value="Unassembled WGS sequence"/>
</dbReference>
<evidence type="ECO:0000259" key="13">
    <source>
        <dbReference type="PROSITE" id="PS50027"/>
    </source>
</evidence>
<evidence type="ECO:0000259" key="14">
    <source>
        <dbReference type="PROSITE" id="PS50835"/>
    </source>
</evidence>
<dbReference type="GO" id="GO:0009888">
    <property type="term" value="P:tissue development"/>
    <property type="evidence" value="ECO:0007669"/>
    <property type="project" value="TreeGrafter"/>
</dbReference>
<evidence type="ECO:0000313" key="16">
    <source>
        <dbReference type="EMBL" id="CAI6350735.1"/>
    </source>
</evidence>
<feature type="domain" description="Ig-like" evidence="14">
    <location>
        <begin position="779"/>
        <end position="865"/>
    </location>
</feature>
<dbReference type="InterPro" id="IPR002049">
    <property type="entry name" value="LE_dom"/>
</dbReference>
<evidence type="ECO:0000256" key="11">
    <source>
        <dbReference type="PROSITE-ProRule" id="PRU00460"/>
    </source>
</evidence>
<evidence type="ECO:0000256" key="7">
    <source>
        <dbReference type="ARBA" id="ARBA00023157"/>
    </source>
</evidence>
<feature type="domain" description="Laminin IV type A" evidence="15">
    <location>
        <begin position="528"/>
        <end position="700"/>
    </location>
</feature>
<keyword evidence="5" id="KW-0677">Repeat</keyword>
<dbReference type="PROSITE" id="PS00022">
    <property type="entry name" value="EGF_1"/>
    <property type="match status" value="2"/>
</dbReference>
<keyword evidence="6" id="KW-0084">Basement membrane</keyword>
<feature type="disulfide bond" evidence="10">
    <location>
        <begin position="134"/>
        <end position="151"/>
    </location>
</feature>
<evidence type="ECO:0000256" key="2">
    <source>
        <dbReference type="ARBA" id="ARBA00022525"/>
    </source>
</evidence>
<dbReference type="EMBL" id="CARXXK010000001">
    <property type="protein sequence ID" value="CAI6350735.1"/>
    <property type="molecule type" value="Genomic_DNA"/>
</dbReference>
<dbReference type="PROSITE" id="PS01248">
    <property type="entry name" value="EGF_LAM_1"/>
    <property type="match status" value="3"/>
</dbReference>
<dbReference type="InterPro" id="IPR036179">
    <property type="entry name" value="Ig-like_dom_sf"/>
</dbReference>
<feature type="domain" description="EGF-like" evidence="12">
    <location>
        <begin position="125"/>
        <end position="163"/>
    </location>
</feature>
<sequence>MDSAQTMKSVNEYVAFVEECQCPAGYTGLSCESCAPGYVRRQQGSWLGQCYKEDTEVCPVGMYGSPPRGILCRHCPCPLTSSGNQFGKGCYLDTDSLPTCNCIDGYVVRRCEQCASGYSGNPLQPGDYCKQGICDAVGSTSPFPDESTGKCVCKDYTTGDLCNQCKANTFNIAPDNQFGCISCFCMGLSNQCTSSRLYRQEEQRNIRKDPPRHKINSAKNFVPLPNLEVDSSTRELIYRDFPPGSQEVYYWQLPPRFLGNKITSYGGSLSYILRHVPVPGGQSSKNSAPDIELISENKIRLLHYSRENVEPNTLKTTSYKAIRTKLATTRWSATYTTGTKEVAIQSVTLEITDSFNTGKNRAVEVEECLCPEGYKGLSCEECAVGYTRNGQGLYLEICEPCTCNGHSNYCDPDSGICVNCQNHTTGDTCDLCLPGYTGNPLKGIPCEANEEISACDCDSQGTLLPCQDNRCVCKINVEGPRCNRCRPGTFDLSENHVEGCLEFFCSGVSQNCYPSNLFFTQIPMQLFGQSHGFTLTDSARNRFIKSGFSTDVSRNEIGYDYTPNRGEQLFWSLPSSFTGNKVTSYGGFLNWTQRYTTFPVSTIRDDTDIILVGSGIWLFKSNDKKVLNTHLVEKGWRRLISSGPQPASRAEFMKVLSSIEAILIRAIHASQTNRTYLSDVSFDTAIESETVGERSTSVEICRCPVGHRGTSCEDTNDQCSRCPCNANEESCSLGSDSRVTCNCLSGYTGSSCNTLDNTFNNRLTTTTTTTRTPPPLPQPEIYIQITEPKIEIVEIGNTVTLHCAANSRRSQRISITWSKEDGYLPSDRTQDNGSGYLYITSVEPSDSGVYICTASDGYSNYSSFSDKKILRIGDQTETTSKPIQSQPEIYITVSDPSIEIVEIGSTEGLDLMQDLDKVGLLC</sequence>
<dbReference type="PROSITE" id="PS50835">
    <property type="entry name" value="IG_LIKE"/>
    <property type="match status" value="1"/>
</dbReference>
<feature type="disulfide bond" evidence="11">
    <location>
        <begin position="432"/>
        <end position="446"/>
    </location>
</feature>
<name>A0AAV0W4F9_9HEMI</name>
<dbReference type="PROSITE" id="PS50026">
    <property type="entry name" value="EGF_3"/>
    <property type="match status" value="1"/>
</dbReference>
<feature type="domain" description="Laminin EGF-like" evidence="13">
    <location>
        <begin position="455"/>
        <end position="502"/>
    </location>
</feature>
<proteinExistence type="predicted"/>
<dbReference type="Pfam" id="PF24973">
    <property type="entry name" value="EGF_LMN_ATRN"/>
    <property type="match status" value="1"/>
</dbReference>
<dbReference type="InterPro" id="IPR013783">
    <property type="entry name" value="Ig-like_fold"/>
</dbReference>
<dbReference type="SMART" id="SM00281">
    <property type="entry name" value="LamB"/>
    <property type="match status" value="2"/>
</dbReference>
<dbReference type="Pfam" id="PF00053">
    <property type="entry name" value="EGF_laminin"/>
    <property type="match status" value="5"/>
</dbReference>
<evidence type="ECO:0000256" key="9">
    <source>
        <dbReference type="ARBA" id="ARBA00023292"/>
    </source>
</evidence>
<keyword evidence="7 10" id="KW-1015">Disulfide bond</keyword>
<feature type="disulfide bond" evidence="10">
    <location>
        <begin position="153"/>
        <end position="162"/>
    </location>
</feature>
<dbReference type="InterPro" id="IPR007110">
    <property type="entry name" value="Ig-like_dom"/>
</dbReference>
<comment type="caution">
    <text evidence="16">The sequence shown here is derived from an EMBL/GenBank/DDBJ whole genome shotgun (WGS) entry which is preliminary data.</text>
</comment>
<keyword evidence="3" id="KW-0272">Extracellular matrix</keyword>
<reference evidence="16 17" key="1">
    <citation type="submission" date="2023-01" db="EMBL/GenBank/DDBJ databases">
        <authorList>
            <person name="Whitehead M."/>
        </authorList>
    </citation>
    <scope>NUCLEOTIDE SEQUENCE [LARGE SCALE GENOMIC DNA]</scope>
</reference>
<keyword evidence="9 11" id="KW-0424">Laminin EGF-like domain</keyword>
<evidence type="ECO:0008006" key="18">
    <source>
        <dbReference type="Google" id="ProtNLM"/>
    </source>
</evidence>
<keyword evidence="8" id="KW-0325">Glycoprotein</keyword>
<evidence type="ECO:0000259" key="12">
    <source>
        <dbReference type="PROSITE" id="PS50026"/>
    </source>
</evidence>
<evidence type="ECO:0000313" key="17">
    <source>
        <dbReference type="Proteomes" id="UP001160148"/>
    </source>
</evidence>
<evidence type="ECO:0000256" key="8">
    <source>
        <dbReference type="ARBA" id="ARBA00023180"/>
    </source>
</evidence>
<dbReference type="InterPro" id="IPR003598">
    <property type="entry name" value="Ig_sub2"/>
</dbReference>
<dbReference type="GO" id="GO:0005604">
    <property type="term" value="C:basement membrane"/>
    <property type="evidence" value="ECO:0007669"/>
    <property type="project" value="UniProtKB-SubCell"/>
</dbReference>
<dbReference type="PROSITE" id="PS01186">
    <property type="entry name" value="EGF_2"/>
    <property type="match status" value="1"/>
</dbReference>
<dbReference type="SMART" id="SM00409">
    <property type="entry name" value="IG"/>
    <property type="match status" value="1"/>
</dbReference>
<dbReference type="FunFam" id="2.10.25.10:FF:000106">
    <property type="entry name" value="Heparan sulfate proteoglycan 2"/>
    <property type="match status" value="1"/>
</dbReference>
<dbReference type="SMART" id="SM00408">
    <property type="entry name" value="IGc2"/>
    <property type="match status" value="1"/>
</dbReference>
<dbReference type="SMART" id="SM00181">
    <property type="entry name" value="EGF"/>
    <property type="match status" value="4"/>
</dbReference>
<feature type="disulfide bond" evidence="11">
    <location>
        <begin position="473"/>
        <end position="482"/>
    </location>
</feature>
<comment type="caution">
    <text evidence="10">Lacks conserved residue(s) required for the propagation of feature annotation.</text>
</comment>
<dbReference type="Pfam" id="PF00052">
    <property type="entry name" value="Laminin_B"/>
    <property type="match status" value="2"/>
</dbReference>
<dbReference type="PANTHER" id="PTHR10574">
    <property type="entry name" value="NETRIN/LAMININ-RELATED"/>
    <property type="match status" value="1"/>
</dbReference>
<organism evidence="16 17">
    <name type="scientific">Macrosiphum euphorbiae</name>
    <name type="common">potato aphid</name>
    <dbReference type="NCBI Taxonomy" id="13131"/>
    <lineage>
        <taxon>Eukaryota</taxon>
        <taxon>Metazoa</taxon>
        <taxon>Ecdysozoa</taxon>
        <taxon>Arthropoda</taxon>
        <taxon>Hexapoda</taxon>
        <taxon>Insecta</taxon>
        <taxon>Pterygota</taxon>
        <taxon>Neoptera</taxon>
        <taxon>Paraneoptera</taxon>
        <taxon>Hemiptera</taxon>
        <taxon>Sternorrhyncha</taxon>
        <taxon>Aphidomorpha</taxon>
        <taxon>Aphidoidea</taxon>
        <taxon>Aphididae</taxon>
        <taxon>Macrosiphini</taxon>
        <taxon>Macrosiphum</taxon>
    </lineage>
</organism>
<keyword evidence="10" id="KW-0245">EGF-like domain</keyword>
<protein>
    <recommendedName>
        <fullName evidence="18">Basement membrane-specific heparan sulfate proteoglycan core protein</fullName>
    </recommendedName>
</protein>
<evidence type="ECO:0000256" key="1">
    <source>
        <dbReference type="ARBA" id="ARBA00004302"/>
    </source>
</evidence>
<evidence type="ECO:0000256" key="5">
    <source>
        <dbReference type="ARBA" id="ARBA00022737"/>
    </source>
</evidence>
<gene>
    <name evidence="16" type="ORF">MEUPH1_LOCUS7164</name>
</gene>
<dbReference type="Gene3D" id="2.170.300.10">
    <property type="entry name" value="Tie2 ligand-binding domain superfamily"/>
    <property type="match status" value="1"/>
</dbReference>
<dbReference type="InterPro" id="IPR000034">
    <property type="entry name" value="Laminin_IV"/>
</dbReference>
<accession>A0AAV0W4F9</accession>
<dbReference type="GO" id="GO:0030154">
    <property type="term" value="P:cell differentiation"/>
    <property type="evidence" value="ECO:0007669"/>
    <property type="project" value="UniProtKB-ARBA"/>
</dbReference>
<keyword evidence="2" id="KW-0964">Secreted</keyword>
<evidence type="ECO:0000256" key="10">
    <source>
        <dbReference type="PROSITE-ProRule" id="PRU00076"/>
    </source>
</evidence>
<evidence type="ECO:0000256" key="3">
    <source>
        <dbReference type="ARBA" id="ARBA00022530"/>
    </source>
</evidence>
<feature type="domain" description="Laminin EGF-like" evidence="13">
    <location>
        <begin position="401"/>
        <end position="448"/>
    </location>
</feature>
<evidence type="ECO:0000259" key="15">
    <source>
        <dbReference type="PROSITE" id="PS51115"/>
    </source>
</evidence>
<dbReference type="InterPro" id="IPR003599">
    <property type="entry name" value="Ig_sub"/>
</dbReference>
<evidence type="ECO:0000256" key="4">
    <source>
        <dbReference type="ARBA" id="ARBA00022729"/>
    </source>
</evidence>
<keyword evidence="4" id="KW-0732">Signal</keyword>
<dbReference type="GO" id="GO:0048731">
    <property type="term" value="P:system development"/>
    <property type="evidence" value="ECO:0007669"/>
    <property type="project" value="UniProtKB-ARBA"/>
</dbReference>
<comment type="subcellular location">
    <subcellularLocation>
        <location evidence="1">Secreted</location>
        <location evidence="1">Extracellular space</location>
        <location evidence="1">Extracellular matrix</location>
        <location evidence="1">Basement membrane</location>
    </subcellularLocation>
</comment>
<feature type="domain" description="Laminin IV type A" evidence="15">
    <location>
        <begin position="208"/>
        <end position="367"/>
    </location>
</feature>
<dbReference type="Pfam" id="PF13927">
    <property type="entry name" value="Ig_3"/>
    <property type="match status" value="1"/>
</dbReference>
<dbReference type="GO" id="GO:0009887">
    <property type="term" value="P:animal organ morphogenesis"/>
    <property type="evidence" value="ECO:0007669"/>
    <property type="project" value="TreeGrafter"/>
</dbReference>
<dbReference type="SUPFAM" id="SSF57196">
    <property type="entry name" value="EGF/Laminin"/>
    <property type="match status" value="2"/>
</dbReference>
<dbReference type="SMART" id="SM00180">
    <property type="entry name" value="EGF_Lam"/>
    <property type="match status" value="6"/>
</dbReference>
<dbReference type="InterPro" id="IPR050440">
    <property type="entry name" value="Laminin/Netrin_ECM"/>
</dbReference>
<dbReference type="PROSITE" id="PS51115">
    <property type="entry name" value="LAMININ_IVA"/>
    <property type="match status" value="2"/>
</dbReference>
<evidence type="ECO:0000256" key="6">
    <source>
        <dbReference type="ARBA" id="ARBA00022869"/>
    </source>
</evidence>
<dbReference type="AlphaFoldDB" id="A0AAV0W4F9"/>